<reference evidence="2 3" key="1">
    <citation type="journal article" date="2016" name="Nat. Commun.">
        <title>Thousands of microbial genomes shed light on interconnected biogeochemical processes in an aquifer system.</title>
        <authorList>
            <person name="Anantharaman K."/>
            <person name="Brown C.T."/>
            <person name="Hug L.A."/>
            <person name="Sharon I."/>
            <person name="Castelle C.J."/>
            <person name="Probst A.J."/>
            <person name="Thomas B.C."/>
            <person name="Singh A."/>
            <person name="Wilkins M.J."/>
            <person name="Karaoz U."/>
            <person name="Brodie E.L."/>
            <person name="Williams K.H."/>
            <person name="Hubbard S.S."/>
            <person name="Banfield J.F."/>
        </authorList>
    </citation>
    <scope>NUCLEOTIDE SEQUENCE [LARGE SCALE GENOMIC DNA]</scope>
</reference>
<dbReference type="Gene3D" id="3.30.70.2650">
    <property type="match status" value="1"/>
</dbReference>
<evidence type="ECO:0000259" key="1">
    <source>
        <dbReference type="Pfam" id="PF20803"/>
    </source>
</evidence>
<evidence type="ECO:0000313" key="2">
    <source>
        <dbReference type="EMBL" id="OHA49168.1"/>
    </source>
</evidence>
<accession>A0A1G2PLH6</accession>
<dbReference type="InterPro" id="IPR048846">
    <property type="entry name" value="PaaX-like_central"/>
</dbReference>
<proteinExistence type="predicted"/>
<dbReference type="EMBL" id="MHSU01000036">
    <property type="protein sequence ID" value="OHA49168.1"/>
    <property type="molecule type" value="Genomic_DNA"/>
</dbReference>
<organism evidence="2 3">
    <name type="scientific">Candidatus Terrybacteria bacterium RIFCSPHIGHO2_02_41_19</name>
    <dbReference type="NCBI Taxonomy" id="1802364"/>
    <lineage>
        <taxon>Bacteria</taxon>
        <taxon>Candidatus Terryibacteriota</taxon>
    </lineage>
</organism>
<dbReference type="AlphaFoldDB" id="A0A1G2PLH6"/>
<protein>
    <recommendedName>
        <fullName evidence="1">Transcriptional repressor PaaX-like central Cas2-like domain-containing protein</fullName>
    </recommendedName>
</protein>
<gene>
    <name evidence="2" type="ORF">A2W59_00390</name>
</gene>
<sequence>MYHLLISKNKKIKKDKMRQATRQKILLLLLSGVALGLSKSPKGYFKIIKSASKAWKEIERKRLYTLVREFYNDRLVDYKEDKDGFIKIVLTKEGQKKALKFKLDEMEIKKPAKWDGEWRIVIFDIPEKFKKAREALRIKLKELGFLELQKSVFILPYECEDEINFIVEVFLIRPFVRIVRAKSFTNEEQLKIKFNLI</sequence>
<evidence type="ECO:0000313" key="3">
    <source>
        <dbReference type="Proteomes" id="UP000178646"/>
    </source>
</evidence>
<comment type="caution">
    <text evidence="2">The sequence shown here is derived from an EMBL/GenBank/DDBJ whole genome shotgun (WGS) entry which is preliminary data.</text>
</comment>
<feature type="domain" description="Transcriptional repressor PaaX-like central Cas2-like" evidence="1">
    <location>
        <begin position="112"/>
        <end position="188"/>
    </location>
</feature>
<dbReference type="Pfam" id="PF20803">
    <property type="entry name" value="PaaX_M"/>
    <property type="match status" value="1"/>
</dbReference>
<name>A0A1G2PLH6_9BACT</name>
<dbReference type="Proteomes" id="UP000178646">
    <property type="component" value="Unassembled WGS sequence"/>
</dbReference>
<dbReference type="SUPFAM" id="SSF143430">
    <property type="entry name" value="TTP0101/SSO1404-like"/>
    <property type="match status" value="1"/>
</dbReference>